<dbReference type="RefSeq" id="WP_214612285.1">
    <property type="nucleotide sequence ID" value="NZ_JACATN010000004.1"/>
</dbReference>
<dbReference type="PANTHER" id="PTHR43553">
    <property type="entry name" value="HEAVY METAL TRANSPORTER"/>
    <property type="match status" value="1"/>
</dbReference>
<proteinExistence type="predicted"/>
<dbReference type="SMART" id="SM00382">
    <property type="entry name" value="AAA"/>
    <property type="match status" value="1"/>
</dbReference>
<dbReference type="InterPro" id="IPR003593">
    <property type="entry name" value="AAA+_ATPase"/>
</dbReference>
<feature type="domain" description="ABC transporter" evidence="4">
    <location>
        <begin position="187"/>
        <end position="413"/>
    </location>
</feature>
<sequence>MKQKHWAIFTANTSHKEELIDAFFEGPLPKGFDELKNLQGALLSKLAVARFIDIEDRHGSKVITSGTAQSLKSMSSGEQKKALLKHILSSQPDFIVLDNPFDNLDTTAQEDLKLTLEEVSARTPMVQLLSRRTDLLPFANTFAKLEGNDIVFADSADALSNQQEKELFKNDVPKPISAYEIEGNTLIELKGVGVTYSEKPILKDINWHIKKGEFWELRGRNGSGKTTILSMITGENPKGYGQELYIFGRKKGTGESVWEIKKRIGYFTPSMTDKFTGYHSVSHMIISGFYDSVGLYINPTEAQLRLAKEWLTLIGLWGMKDALFHDLSMGQKRLIMCARAMIKHPPLLILDEPTAGLDDDSAALFVGLVNKFATQSNTTVIFVSHRKEPGLEAELIYQLEKSETGSTGEVLTS</sequence>
<evidence type="ECO:0000256" key="3">
    <source>
        <dbReference type="ARBA" id="ARBA00022840"/>
    </source>
</evidence>
<evidence type="ECO:0000256" key="2">
    <source>
        <dbReference type="ARBA" id="ARBA00022741"/>
    </source>
</evidence>
<dbReference type="InterPro" id="IPR050095">
    <property type="entry name" value="ECF_ABC_transporter_ATP-bd"/>
</dbReference>
<dbReference type="InterPro" id="IPR003439">
    <property type="entry name" value="ABC_transporter-like_ATP-bd"/>
</dbReference>
<keyword evidence="2" id="KW-0547">Nucleotide-binding</keyword>
<dbReference type="SUPFAM" id="SSF52540">
    <property type="entry name" value="P-loop containing nucleoside triphosphate hydrolases"/>
    <property type="match status" value="2"/>
</dbReference>
<reference evidence="5 6" key="1">
    <citation type="submission" date="2020-06" db="EMBL/GenBank/DDBJ databases">
        <authorList>
            <person name="Isaeva M.P."/>
            <person name="Chernysheva N.Y."/>
        </authorList>
    </citation>
    <scope>NUCLEOTIDE SEQUENCE [LARGE SCALE GENOMIC DNA]</scope>
    <source>
        <strain evidence="5 6">KMM 6746</strain>
    </source>
</reference>
<dbReference type="EMBL" id="JACATN010000004">
    <property type="protein sequence ID" value="MBT2162214.1"/>
    <property type="molecule type" value="Genomic_DNA"/>
</dbReference>
<comment type="caution">
    <text evidence="5">The sequence shown here is derived from an EMBL/GenBank/DDBJ whole genome shotgun (WGS) entry which is preliminary data.</text>
</comment>
<evidence type="ECO:0000313" key="6">
    <source>
        <dbReference type="Proteomes" id="UP000740413"/>
    </source>
</evidence>
<dbReference type="PROSITE" id="PS50893">
    <property type="entry name" value="ABC_TRANSPORTER_2"/>
    <property type="match status" value="1"/>
</dbReference>
<gene>
    <name evidence="5" type="ORF">HW347_13150</name>
</gene>
<dbReference type="Gene3D" id="3.40.50.300">
    <property type="entry name" value="P-loop containing nucleotide triphosphate hydrolases"/>
    <property type="match status" value="2"/>
</dbReference>
<dbReference type="InterPro" id="IPR027417">
    <property type="entry name" value="P-loop_NTPase"/>
</dbReference>
<keyword evidence="6" id="KW-1185">Reference proteome</keyword>
<protein>
    <submittedName>
        <fullName evidence="5">ATP-binding cassette domain-containing protein</fullName>
    </submittedName>
</protein>
<dbReference type="PANTHER" id="PTHR43553:SF3">
    <property type="entry name" value="ABC TRANSPORTER ATP-BINDING PROTEIN MODF"/>
    <property type="match status" value="1"/>
</dbReference>
<name>A0ABS5WFP9_9FLAO</name>
<accession>A0ABS5WFP9</accession>
<dbReference type="Proteomes" id="UP000740413">
    <property type="component" value="Unassembled WGS sequence"/>
</dbReference>
<reference evidence="6" key="2">
    <citation type="submission" date="2023-07" db="EMBL/GenBank/DDBJ databases">
        <title>Zobellia barbeyronii sp. nov., a new marine flavobacterium, isolated from green and red algae.</title>
        <authorList>
            <person name="Nedashkovskaya O.I."/>
            <person name="Otstavnykh N."/>
            <person name="Zhukova N."/>
            <person name="Guzev K."/>
            <person name="Chausova V."/>
            <person name="Tekutyeva L."/>
            <person name="Mikhailov V."/>
            <person name="Isaeva M."/>
        </authorList>
    </citation>
    <scope>NUCLEOTIDE SEQUENCE [LARGE SCALE GENOMIC DNA]</scope>
    <source>
        <strain evidence="6">KMM 6746</strain>
    </source>
</reference>
<dbReference type="GO" id="GO:0005524">
    <property type="term" value="F:ATP binding"/>
    <property type="evidence" value="ECO:0007669"/>
    <property type="project" value="UniProtKB-KW"/>
</dbReference>
<keyword evidence="3 5" id="KW-0067">ATP-binding</keyword>
<evidence type="ECO:0000256" key="1">
    <source>
        <dbReference type="ARBA" id="ARBA00022448"/>
    </source>
</evidence>
<dbReference type="Pfam" id="PF00005">
    <property type="entry name" value="ABC_tran"/>
    <property type="match status" value="1"/>
</dbReference>
<organism evidence="5 6">
    <name type="scientific">Zobellia barbeyronii</name>
    <dbReference type="NCBI Taxonomy" id="2748009"/>
    <lineage>
        <taxon>Bacteria</taxon>
        <taxon>Pseudomonadati</taxon>
        <taxon>Bacteroidota</taxon>
        <taxon>Flavobacteriia</taxon>
        <taxon>Flavobacteriales</taxon>
        <taxon>Flavobacteriaceae</taxon>
        <taxon>Zobellia</taxon>
    </lineage>
</organism>
<keyword evidence="1" id="KW-0813">Transport</keyword>
<evidence type="ECO:0000259" key="4">
    <source>
        <dbReference type="PROSITE" id="PS50893"/>
    </source>
</evidence>
<evidence type="ECO:0000313" key="5">
    <source>
        <dbReference type="EMBL" id="MBT2162214.1"/>
    </source>
</evidence>